<evidence type="ECO:0000256" key="7">
    <source>
        <dbReference type="SAM" id="Phobius"/>
    </source>
</evidence>
<dbReference type="Pfam" id="PF03773">
    <property type="entry name" value="ArsP_1"/>
    <property type="match status" value="1"/>
</dbReference>
<proteinExistence type="inferred from homology"/>
<evidence type="ECO:0000313" key="9">
    <source>
        <dbReference type="Proteomes" id="UP000295064"/>
    </source>
</evidence>
<keyword evidence="4 7" id="KW-0812">Transmembrane</keyword>
<feature type="transmembrane region" description="Helical" evidence="7">
    <location>
        <begin position="266"/>
        <end position="286"/>
    </location>
</feature>
<dbReference type="InterPro" id="IPR053166">
    <property type="entry name" value="UPF0718_permease"/>
</dbReference>
<evidence type="ECO:0000256" key="4">
    <source>
        <dbReference type="ARBA" id="ARBA00022692"/>
    </source>
</evidence>
<feature type="transmembrane region" description="Helical" evidence="7">
    <location>
        <begin position="235"/>
        <end position="254"/>
    </location>
</feature>
<comment type="subcellular location">
    <subcellularLocation>
        <location evidence="1">Cell membrane</location>
        <topology evidence="1">Multi-pass membrane protein</topology>
    </subcellularLocation>
</comment>
<protein>
    <recommendedName>
        <fullName evidence="10">Transporter</fullName>
    </recommendedName>
</protein>
<evidence type="ECO:0000256" key="6">
    <source>
        <dbReference type="ARBA" id="ARBA00023136"/>
    </source>
</evidence>
<dbReference type="InterPro" id="IPR005524">
    <property type="entry name" value="DUF318"/>
</dbReference>
<feature type="transmembrane region" description="Helical" evidence="7">
    <location>
        <begin position="203"/>
        <end position="223"/>
    </location>
</feature>
<accession>A0A4V3CDK1</accession>
<evidence type="ECO:0000313" key="8">
    <source>
        <dbReference type="EMBL" id="TDO77745.1"/>
    </source>
</evidence>
<comment type="caution">
    <text evidence="8">The sequence shown here is derived from an EMBL/GenBank/DDBJ whole genome shotgun (WGS) entry which is preliminary data.</text>
</comment>
<dbReference type="Proteomes" id="UP000295064">
    <property type="component" value="Unassembled WGS sequence"/>
</dbReference>
<feature type="transmembrane region" description="Helical" evidence="7">
    <location>
        <begin position="42"/>
        <end position="60"/>
    </location>
</feature>
<dbReference type="PANTHER" id="PTHR42775:SF1">
    <property type="entry name" value="PERMEASE RV2963-RELATED"/>
    <property type="match status" value="1"/>
</dbReference>
<feature type="transmembrane region" description="Helical" evidence="7">
    <location>
        <begin position="298"/>
        <end position="317"/>
    </location>
</feature>
<dbReference type="GO" id="GO:0005886">
    <property type="term" value="C:plasma membrane"/>
    <property type="evidence" value="ECO:0007669"/>
    <property type="project" value="UniProtKB-SubCell"/>
</dbReference>
<sequence length="321" mass="34987">MLLVFWIFTKFADLVTYSLFGLEAGSRLGESVHFFFYDTTKIIFLLSIMIFFISIIRSYFPPEKTKKLLSNYRKITGHIMASLLGVVTPFCSCSSVPIFIGFVESGIPLGITFSFLITSPIVNEVALVMLYTIFGWKIGTLYLASGILVGIVGGIVIEALGMEKQVEEYVYQISAGESEVEELEWNDRIDFAKAEVKEIVSRVWKYVIIGIGIGAAIHGYAPAELLAEYAGPNNPLSVIAAVIVGIPLYSNAVGTIPIVEALMGKGVALGTALSFMMATTALSLPAMIILRKVIKPKLITVFVTVVGVSIIGVGYMFNFVM</sequence>
<keyword evidence="3" id="KW-1003">Cell membrane</keyword>
<keyword evidence="5 7" id="KW-1133">Transmembrane helix</keyword>
<dbReference type="RefSeq" id="WP_166638061.1">
    <property type="nucleotide sequence ID" value="NZ_SNWX01000031.1"/>
</dbReference>
<name>A0A4V3CDK1_9FIRM</name>
<reference evidence="8 9" key="1">
    <citation type="submission" date="2019-03" db="EMBL/GenBank/DDBJ databases">
        <title>Subsurface microbial communities from deep shales in Ohio and West Virginia, USA.</title>
        <authorList>
            <person name="Wrighton K."/>
        </authorList>
    </citation>
    <scope>NUCLEOTIDE SEQUENCE [LARGE SCALE GENOMIC DNA]</scope>
    <source>
        <strain evidence="8 9">MA284_T2</strain>
    </source>
</reference>
<organism evidence="8 9">
    <name type="scientific">Halanaerobium saccharolyticum</name>
    <dbReference type="NCBI Taxonomy" id="43595"/>
    <lineage>
        <taxon>Bacteria</taxon>
        <taxon>Bacillati</taxon>
        <taxon>Bacillota</taxon>
        <taxon>Clostridia</taxon>
        <taxon>Halanaerobiales</taxon>
        <taxon>Halanaerobiaceae</taxon>
        <taxon>Halanaerobium</taxon>
    </lineage>
</organism>
<dbReference type="AlphaFoldDB" id="A0A4V3CDK1"/>
<comment type="similarity">
    <text evidence="2">Belongs to the UPF0718 family.</text>
</comment>
<evidence type="ECO:0000256" key="5">
    <source>
        <dbReference type="ARBA" id="ARBA00022989"/>
    </source>
</evidence>
<feature type="transmembrane region" description="Helical" evidence="7">
    <location>
        <begin position="81"/>
        <end position="103"/>
    </location>
</feature>
<dbReference type="PANTHER" id="PTHR42775">
    <property type="entry name" value="PERMEASE RV2963-RELATED"/>
    <property type="match status" value="1"/>
</dbReference>
<feature type="transmembrane region" description="Helical" evidence="7">
    <location>
        <begin position="141"/>
        <end position="161"/>
    </location>
</feature>
<evidence type="ECO:0000256" key="2">
    <source>
        <dbReference type="ARBA" id="ARBA00006386"/>
    </source>
</evidence>
<dbReference type="EMBL" id="SNWX01000031">
    <property type="protein sequence ID" value="TDO77745.1"/>
    <property type="molecule type" value="Genomic_DNA"/>
</dbReference>
<evidence type="ECO:0008006" key="10">
    <source>
        <dbReference type="Google" id="ProtNLM"/>
    </source>
</evidence>
<evidence type="ECO:0000256" key="3">
    <source>
        <dbReference type="ARBA" id="ARBA00022475"/>
    </source>
</evidence>
<evidence type="ECO:0000256" key="1">
    <source>
        <dbReference type="ARBA" id="ARBA00004651"/>
    </source>
</evidence>
<keyword evidence="6 7" id="KW-0472">Membrane</keyword>
<gene>
    <name evidence="8" type="ORF">DFR79_13113</name>
</gene>